<reference evidence="6 8" key="2">
    <citation type="journal article" date="2013" name="Nature">
        <title>Insights into bilaterian evolution from three spiralian genomes.</title>
        <authorList>
            <person name="Simakov O."/>
            <person name="Marletaz F."/>
            <person name="Cho S.J."/>
            <person name="Edsinger-Gonzales E."/>
            <person name="Havlak P."/>
            <person name="Hellsten U."/>
            <person name="Kuo D.H."/>
            <person name="Larsson T."/>
            <person name="Lv J."/>
            <person name="Arendt D."/>
            <person name="Savage R."/>
            <person name="Osoegawa K."/>
            <person name="de Jong P."/>
            <person name="Grimwood J."/>
            <person name="Chapman J.A."/>
            <person name="Shapiro H."/>
            <person name="Aerts A."/>
            <person name="Otillar R.P."/>
            <person name="Terry A.Y."/>
            <person name="Boore J.L."/>
            <person name="Grigoriev I.V."/>
            <person name="Lindberg D.R."/>
            <person name="Seaver E.C."/>
            <person name="Weisblat D.A."/>
            <person name="Putnam N.H."/>
            <person name="Rokhsar D.S."/>
        </authorList>
    </citation>
    <scope>NUCLEOTIDE SEQUENCE</scope>
    <source>
        <strain evidence="6 8">I ESC-2004</strain>
    </source>
</reference>
<proteinExistence type="predicted"/>
<sequence>MTASKKPQFYRRTLPETCISFCSTEGKAIFKEAMLSGHMDGYFPLAAQFRTQDEPAYCGLSTLVMVLNALEVDPGRVWKGPWRWYHENMLECCTPLDIVERQGITMEQFTCLALCNTLSTTTVYVDQNTNVETFRETVMRCTRSEDEFIAVSYSRKILRQTGSGHFSTIGGYHKGRDLLLILDTARFKYPPHWVPLPLLFDAMKEIDPETQRPRGYLVLAKASTQPQMMFQLNPVLGV</sequence>
<dbReference type="OrthoDB" id="448954at2759"/>
<feature type="domain" description="Peptidase C83" evidence="5">
    <location>
        <begin position="4"/>
        <end position="224"/>
    </location>
</feature>
<name>R7THN6_CAPTE</name>
<dbReference type="Proteomes" id="UP000014760">
    <property type="component" value="Unassembled WGS sequence"/>
</dbReference>
<dbReference type="HOGENOM" id="CLU_037385_0_0_1"/>
<dbReference type="AlphaFoldDB" id="R7THN6"/>
<dbReference type="GO" id="GO:0046938">
    <property type="term" value="P:phytochelatin biosynthetic process"/>
    <property type="evidence" value="ECO:0007669"/>
    <property type="project" value="InterPro"/>
</dbReference>
<dbReference type="Gene3D" id="3.90.70.30">
    <property type="entry name" value="Phytochelatin synthase, N-terminal domain"/>
    <property type="match status" value="1"/>
</dbReference>
<evidence type="ECO:0000313" key="7">
    <source>
        <dbReference type="EnsemblMetazoa" id="CapteP98887"/>
    </source>
</evidence>
<dbReference type="OMA" id="YNEQTDR"/>
<keyword evidence="3" id="KW-0808">Transferase</keyword>
<dbReference type="EMBL" id="KB309928">
    <property type="protein sequence ID" value="ELT92982.1"/>
    <property type="molecule type" value="Genomic_DNA"/>
</dbReference>
<reference evidence="7" key="3">
    <citation type="submission" date="2015-06" db="UniProtKB">
        <authorList>
            <consortium name="EnsemblMetazoa"/>
        </authorList>
    </citation>
    <scope>IDENTIFICATION</scope>
</reference>
<evidence type="ECO:0000256" key="2">
    <source>
        <dbReference type="ARBA" id="ARBA00022539"/>
    </source>
</evidence>
<dbReference type="SUPFAM" id="SSF54001">
    <property type="entry name" value="Cysteine proteinases"/>
    <property type="match status" value="1"/>
</dbReference>
<protein>
    <recommendedName>
        <fullName evidence="1">glutathione gamma-glutamylcysteinyltransferase</fullName>
        <ecNumber evidence="1">2.3.2.15</ecNumber>
    </recommendedName>
</protein>
<dbReference type="PROSITE" id="PS51443">
    <property type="entry name" value="PCS"/>
    <property type="match status" value="1"/>
</dbReference>
<dbReference type="PANTHER" id="PTHR33447:SF2">
    <property type="entry name" value="GLUTATHIONE GAMMA-GLUTAMYLCYSTEINYLTRANSFERASE"/>
    <property type="match status" value="1"/>
</dbReference>
<reference evidence="8" key="1">
    <citation type="submission" date="2012-12" db="EMBL/GenBank/DDBJ databases">
        <authorList>
            <person name="Hellsten U."/>
            <person name="Grimwood J."/>
            <person name="Chapman J.A."/>
            <person name="Shapiro H."/>
            <person name="Aerts A."/>
            <person name="Otillar R.P."/>
            <person name="Terry A.Y."/>
            <person name="Boore J.L."/>
            <person name="Simakov O."/>
            <person name="Marletaz F."/>
            <person name="Cho S.-J."/>
            <person name="Edsinger-Gonzales E."/>
            <person name="Havlak P."/>
            <person name="Kuo D.-H."/>
            <person name="Larsson T."/>
            <person name="Lv J."/>
            <person name="Arendt D."/>
            <person name="Savage R."/>
            <person name="Osoegawa K."/>
            <person name="de Jong P."/>
            <person name="Lindberg D.R."/>
            <person name="Seaver E.C."/>
            <person name="Weisblat D.A."/>
            <person name="Putnam N.H."/>
            <person name="Grigoriev I.V."/>
            <person name="Rokhsar D.S."/>
        </authorList>
    </citation>
    <scope>NUCLEOTIDE SEQUENCE</scope>
    <source>
        <strain evidence="8">I ESC-2004</strain>
    </source>
</reference>
<evidence type="ECO:0000313" key="6">
    <source>
        <dbReference type="EMBL" id="ELT92982.1"/>
    </source>
</evidence>
<dbReference type="InterPro" id="IPR038765">
    <property type="entry name" value="Papain-like_cys_pep_sf"/>
</dbReference>
<dbReference type="Pfam" id="PF05023">
    <property type="entry name" value="Phytochelatin"/>
    <property type="match status" value="1"/>
</dbReference>
<dbReference type="EC" id="2.3.2.15" evidence="1"/>
<dbReference type="PANTHER" id="PTHR33447">
    <property type="entry name" value="GLUTATHIONE GAMMA-GLUTAMYLCYSTEINYLTRANSFERASE"/>
    <property type="match status" value="1"/>
</dbReference>
<keyword evidence="2" id="KW-0104">Cadmium</keyword>
<evidence type="ECO:0000256" key="4">
    <source>
        <dbReference type="ARBA" id="ARBA00022723"/>
    </source>
</evidence>
<evidence type="ECO:0000313" key="8">
    <source>
        <dbReference type="Proteomes" id="UP000014760"/>
    </source>
</evidence>
<dbReference type="EnsemblMetazoa" id="CapteT98887">
    <property type="protein sequence ID" value="CapteP98887"/>
    <property type="gene ID" value="CapteG98887"/>
</dbReference>
<evidence type="ECO:0000256" key="3">
    <source>
        <dbReference type="ARBA" id="ARBA00022679"/>
    </source>
</evidence>
<gene>
    <name evidence="6" type="ORF">CAPTEDRAFT_98887</name>
</gene>
<dbReference type="InterPro" id="IPR007719">
    <property type="entry name" value="PCS_N"/>
</dbReference>
<accession>R7THN6</accession>
<dbReference type="GO" id="GO:0010273">
    <property type="term" value="P:detoxification of copper ion"/>
    <property type="evidence" value="ECO:0007669"/>
    <property type="project" value="TreeGrafter"/>
</dbReference>
<organism evidence="6">
    <name type="scientific">Capitella teleta</name>
    <name type="common">Polychaete worm</name>
    <dbReference type="NCBI Taxonomy" id="283909"/>
    <lineage>
        <taxon>Eukaryota</taxon>
        <taxon>Metazoa</taxon>
        <taxon>Spiralia</taxon>
        <taxon>Lophotrochozoa</taxon>
        <taxon>Annelida</taxon>
        <taxon>Polychaeta</taxon>
        <taxon>Sedentaria</taxon>
        <taxon>Scolecida</taxon>
        <taxon>Capitellidae</taxon>
        <taxon>Capitella</taxon>
    </lineage>
</organism>
<keyword evidence="8" id="KW-1185">Reference proteome</keyword>
<keyword evidence="4" id="KW-0479">Metal-binding</keyword>
<dbReference type="GO" id="GO:0046872">
    <property type="term" value="F:metal ion binding"/>
    <property type="evidence" value="ECO:0007669"/>
    <property type="project" value="UniProtKB-KW"/>
</dbReference>
<evidence type="ECO:0000256" key="1">
    <source>
        <dbReference type="ARBA" id="ARBA00012468"/>
    </source>
</evidence>
<dbReference type="FunFam" id="3.90.70.30:FF:000001">
    <property type="entry name" value="Glutathione gamma-glutamylcysteinyltransferase 1"/>
    <property type="match status" value="1"/>
</dbReference>
<feature type="non-terminal residue" evidence="6">
    <location>
        <position position="238"/>
    </location>
</feature>
<dbReference type="GO" id="GO:0016756">
    <property type="term" value="F:glutathione gamma-glutamylcysteinyltransferase activity"/>
    <property type="evidence" value="ECO:0007669"/>
    <property type="project" value="UniProtKB-EC"/>
</dbReference>
<dbReference type="InterPro" id="IPR038156">
    <property type="entry name" value="PCS_N_sf"/>
</dbReference>
<dbReference type="InterPro" id="IPR040409">
    <property type="entry name" value="PCS-like"/>
</dbReference>
<dbReference type="EMBL" id="AMQN01002724">
    <property type="status" value="NOT_ANNOTATED_CDS"/>
    <property type="molecule type" value="Genomic_DNA"/>
</dbReference>
<dbReference type="GO" id="GO:0098849">
    <property type="term" value="P:cellular detoxification of cadmium ion"/>
    <property type="evidence" value="ECO:0007669"/>
    <property type="project" value="TreeGrafter"/>
</dbReference>
<evidence type="ECO:0000259" key="5">
    <source>
        <dbReference type="PROSITE" id="PS51443"/>
    </source>
</evidence>